<dbReference type="AlphaFoldDB" id="A0A0P1IEP1"/>
<name>A0A0P1IEP1_9RHOB</name>
<evidence type="ECO:0000313" key="1">
    <source>
        <dbReference type="EMBL" id="CUK08797.1"/>
    </source>
</evidence>
<dbReference type="Proteomes" id="UP000051260">
    <property type="component" value="Unassembled WGS sequence"/>
</dbReference>
<sequence>MSRYAVGALRIGVNVVDKILTLEHKETVRLDPDRLNGLYRQLGDKNALDVLCRTVEELAVRLSNCERFWRQRDWAGLRKCARSLVAIADQIGMVALARVARDVAQSVDARDAVATGATLSRLIRVGEKSLTVIWDQQDLSV</sequence>
<dbReference type="OrthoDB" id="7873775at2"/>
<accession>A0A0P1IEP1</accession>
<dbReference type="SUPFAM" id="SSF47226">
    <property type="entry name" value="Histidine-containing phosphotransfer domain, HPT domain"/>
    <property type="match status" value="1"/>
</dbReference>
<organism evidence="1 2">
    <name type="scientific">Ruegeria denitrificans</name>
    <dbReference type="NCBI Taxonomy" id="1715692"/>
    <lineage>
        <taxon>Bacteria</taxon>
        <taxon>Pseudomonadati</taxon>
        <taxon>Pseudomonadota</taxon>
        <taxon>Alphaproteobacteria</taxon>
        <taxon>Rhodobacterales</taxon>
        <taxon>Roseobacteraceae</taxon>
        <taxon>Ruegeria</taxon>
    </lineage>
</organism>
<reference evidence="2" key="1">
    <citation type="submission" date="2015-09" db="EMBL/GenBank/DDBJ databases">
        <authorList>
            <person name="Rodrigo-Torres L."/>
            <person name="Arahal D.R."/>
        </authorList>
    </citation>
    <scope>NUCLEOTIDE SEQUENCE [LARGE SCALE GENOMIC DNA]</scope>
    <source>
        <strain evidence="2">CECT 5091</strain>
    </source>
</reference>
<dbReference type="GO" id="GO:0000160">
    <property type="term" value="P:phosphorelay signal transduction system"/>
    <property type="evidence" value="ECO:0007669"/>
    <property type="project" value="InterPro"/>
</dbReference>
<keyword evidence="2" id="KW-1185">Reference proteome</keyword>
<dbReference type="RefSeq" id="WP_082643674.1">
    <property type="nucleotide sequence ID" value="NZ_CYUD01000009.1"/>
</dbReference>
<proteinExistence type="predicted"/>
<dbReference type="STRING" id="1715692.RUE5091_03128"/>
<dbReference type="EMBL" id="CYUD01000009">
    <property type="protein sequence ID" value="CUK08797.1"/>
    <property type="molecule type" value="Genomic_DNA"/>
</dbReference>
<evidence type="ECO:0000313" key="2">
    <source>
        <dbReference type="Proteomes" id="UP000051260"/>
    </source>
</evidence>
<dbReference type="InterPro" id="IPR036641">
    <property type="entry name" value="HPT_dom_sf"/>
</dbReference>
<protein>
    <submittedName>
        <fullName evidence="1">Uncharacterized protein</fullName>
    </submittedName>
</protein>
<dbReference type="Gene3D" id="1.20.120.160">
    <property type="entry name" value="HPT domain"/>
    <property type="match status" value="1"/>
</dbReference>
<gene>
    <name evidence="1" type="ORF">RUE5091_03128</name>
</gene>